<dbReference type="PANTHER" id="PTHR11377:SF5">
    <property type="entry name" value="GLYCYLPEPTIDE N-TETRADECANOYLTRANSFERASE"/>
    <property type="match status" value="1"/>
</dbReference>
<dbReference type="InterPro" id="IPR022678">
    <property type="entry name" value="NMT_CS"/>
</dbReference>
<evidence type="ECO:0000256" key="5">
    <source>
        <dbReference type="ARBA" id="ARBA00023315"/>
    </source>
</evidence>
<dbReference type="PANTHER" id="PTHR11377">
    <property type="entry name" value="N-MYRISTOYL TRANSFERASE"/>
    <property type="match status" value="1"/>
</dbReference>
<proteinExistence type="inferred from homology"/>
<dbReference type="InterPro" id="IPR000182">
    <property type="entry name" value="GNAT_dom"/>
</dbReference>
<dbReference type="Pfam" id="PF02799">
    <property type="entry name" value="NMT_C"/>
    <property type="match status" value="2"/>
</dbReference>
<dbReference type="InterPro" id="IPR016181">
    <property type="entry name" value="Acyl_CoA_acyltransferase"/>
</dbReference>
<dbReference type="SUPFAM" id="SSF55729">
    <property type="entry name" value="Acyl-CoA N-acyltransferases (Nat)"/>
    <property type="match status" value="4"/>
</dbReference>
<evidence type="ECO:0000313" key="11">
    <source>
        <dbReference type="EMBL" id="CAE7344727.1"/>
    </source>
</evidence>
<dbReference type="EMBL" id="CAJNIZ010013191">
    <property type="protein sequence ID" value="CAE7344727.1"/>
    <property type="molecule type" value="Genomic_DNA"/>
</dbReference>
<dbReference type="Proteomes" id="UP000649617">
    <property type="component" value="Unassembled WGS sequence"/>
</dbReference>
<dbReference type="InterPro" id="IPR022677">
    <property type="entry name" value="NMT_C"/>
</dbReference>
<dbReference type="EC" id="2.3.1.97" evidence="2 8"/>
<comment type="catalytic activity">
    <reaction evidence="8">
        <text>N-terminal glycyl-[protein] + tetradecanoyl-CoA = N-tetradecanoylglycyl-[protein] + CoA + H(+)</text>
        <dbReference type="Rhea" id="RHEA:15521"/>
        <dbReference type="Rhea" id="RHEA-COMP:12666"/>
        <dbReference type="Rhea" id="RHEA-COMP:12667"/>
        <dbReference type="ChEBI" id="CHEBI:15378"/>
        <dbReference type="ChEBI" id="CHEBI:57287"/>
        <dbReference type="ChEBI" id="CHEBI:57385"/>
        <dbReference type="ChEBI" id="CHEBI:64723"/>
        <dbReference type="ChEBI" id="CHEBI:133050"/>
        <dbReference type="EC" id="2.3.1.97"/>
    </reaction>
</comment>
<comment type="caution">
    <text evidence="11">The sequence shown here is derived from an EMBL/GenBank/DDBJ whole genome shotgun (WGS) entry which is preliminary data.</text>
</comment>
<dbReference type="Gene3D" id="3.40.630.170">
    <property type="match status" value="2"/>
</dbReference>
<comment type="subunit">
    <text evidence="7">Heterodimer composed of NMT and AK2; AK2 myristoylation stabilizes the complex.</text>
</comment>
<evidence type="ECO:0000256" key="9">
    <source>
        <dbReference type="RuleBase" id="RU004178"/>
    </source>
</evidence>
<evidence type="ECO:0000256" key="1">
    <source>
        <dbReference type="ARBA" id="ARBA00009469"/>
    </source>
</evidence>
<sequence length="825" mass="95507">MSSEYDQDTGPLDVVKTPDDVRADPYPLPAQFEWCTCDVGNDAEIMEIYTLLTENYVEDDDSMFRFDYSTDFLRWALQPPEYLRNWHLGVRVKGGGKLVGFITGIPANIQVFDKTIQMAEINFLCVHKKLRSKRLAPVLIKEITRRVNRENVWQAVYTAGVVLPRPVSECRYHHRSLNPKKLIEVGFSHLGQRMTMARTIKLYKVPEACQLPGMREMKKEDVPRVHGLVSNYLKKFQLHPELSPAEVEHWMLPREGVVYCYVRENEKREVTDVCSFYNLPSTILGHEKHNILKAAYSYWNVATTVPLQDLMYDALILAKQQDFDVFNALDVMENDSFLKDLKFGIGDGYLQYYLYNWKCPKIASHQESALHTERLFDVFHYKVPPCSGWKLSPHDLKKGGKKDGYPAAEGDDGEDWQRLRLSFHDVQTSHPTSLWVITATIILEEDSQTQLLHMLRKYDADAGPLDEIKTVDDVRAEPYNLPAQFEWCTCDVSDDAVMQEVYTLLTENYVEDDDSMFRFDYSVPFLRWALTPPEYLRNWHLGVRVKGGGKLVGFITGIPAKMRVYDKSIQMVEINFLCVHKKLRSKRLAPVLIKEITRRVNRENVWQAVYTAGVVLPRPVSECRYWHRSLNPKKLIEVGFSHLGQRMTMARTIKLYKVPDTPQLAGMREMRKEDVSRVHSLVSNYLKKFSLHPEFTPEEVEHWMLPKPGVVSCWVRENEKKEVTDVFSFYSLPSSILGNPKHNLLRAAYSYWNVATTVPLQDLMLDALSVAKQQGFDVFNALDIMDNESFLKDLKFGIGDGYLQYYLYNWKCPKIEPRSIGLVLL</sequence>
<dbReference type="PROSITE" id="PS51186">
    <property type="entry name" value="GNAT"/>
    <property type="match status" value="1"/>
</dbReference>
<feature type="domain" description="N-acetyltransferase" evidence="10">
    <location>
        <begin position="46"/>
        <end position="212"/>
    </location>
</feature>
<evidence type="ECO:0000256" key="3">
    <source>
        <dbReference type="ARBA" id="ARBA00022240"/>
    </source>
</evidence>
<name>A0A812PEN7_SYMPI</name>
<protein>
    <recommendedName>
        <fullName evidence="3 8">Glycylpeptide N-tetradecanoyltransferase</fullName>
        <ecNumber evidence="2 8">2.3.1.97</ecNumber>
    </recommendedName>
</protein>
<accession>A0A812PEN7</accession>
<dbReference type="PROSITE" id="PS00976">
    <property type="entry name" value="NMT_2"/>
    <property type="match status" value="2"/>
</dbReference>
<evidence type="ECO:0000313" key="12">
    <source>
        <dbReference type="Proteomes" id="UP000649617"/>
    </source>
</evidence>
<evidence type="ECO:0000256" key="2">
    <source>
        <dbReference type="ARBA" id="ARBA00012923"/>
    </source>
</evidence>
<organism evidence="11 12">
    <name type="scientific">Symbiodinium pilosum</name>
    <name type="common">Dinoflagellate</name>
    <dbReference type="NCBI Taxonomy" id="2952"/>
    <lineage>
        <taxon>Eukaryota</taxon>
        <taxon>Sar</taxon>
        <taxon>Alveolata</taxon>
        <taxon>Dinophyceae</taxon>
        <taxon>Suessiales</taxon>
        <taxon>Symbiodiniaceae</taxon>
        <taxon>Symbiodinium</taxon>
    </lineage>
</organism>
<reference evidence="11" key="1">
    <citation type="submission" date="2021-02" db="EMBL/GenBank/DDBJ databases">
        <authorList>
            <person name="Dougan E. K."/>
            <person name="Rhodes N."/>
            <person name="Thang M."/>
            <person name="Chan C."/>
        </authorList>
    </citation>
    <scope>NUCLEOTIDE SEQUENCE</scope>
</reference>
<evidence type="ECO:0000256" key="7">
    <source>
        <dbReference type="ARBA" id="ARBA00062182"/>
    </source>
</evidence>
<dbReference type="GO" id="GO:0004379">
    <property type="term" value="F:glycylpeptide N-tetradecanoyltransferase activity"/>
    <property type="evidence" value="ECO:0007669"/>
    <property type="project" value="UniProtKB-EC"/>
</dbReference>
<dbReference type="GO" id="GO:0005737">
    <property type="term" value="C:cytoplasm"/>
    <property type="evidence" value="ECO:0007669"/>
    <property type="project" value="TreeGrafter"/>
</dbReference>
<dbReference type="AlphaFoldDB" id="A0A812PEN7"/>
<keyword evidence="5 8" id="KW-0012">Acyltransferase</keyword>
<dbReference type="Pfam" id="PF01233">
    <property type="entry name" value="NMT"/>
    <property type="match status" value="2"/>
</dbReference>
<comment type="function">
    <text evidence="6">Adds a myristoyl group to the N-terminal glycine residue of certain cellular proteins. Myristoylates adenylate kinase AK2. During the asexual blood stage, may myristoylate proteins such as ARO, CDPK1 and GAP45. Probably by mediating protein myristoylation, plays a role in the assembly of the inner membrane complex during the early stages of schizogony and in the formation of rhoptries in the late stages and thus merozoite egress.</text>
</comment>
<dbReference type="InterPro" id="IPR000903">
    <property type="entry name" value="NMT"/>
</dbReference>
<evidence type="ECO:0000256" key="6">
    <source>
        <dbReference type="ARBA" id="ARBA00059499"/>
    </source>
</evidence>
<dbReference type="PROSITE" id="PS00975">
    <property type="entry name" value="NMT_1"/>
    <property type="match status" value="2"/>
</dbReference>
<dbReference type="FunFam" id="3.40.630.170:FF:000001">
    <property type="entry name" value="Glycylpeptide N-tetradecanoyltransferase"/>
    <property type="match status" value="2"/>
</dbReference>
<dbReference type="InterPro" id="IPR022676">
    <property type="entry name" value="NMT_N"/>
</dbReference>
<evidence type="ECO:0000259" key="10">
    <source>
        <dbReference type="PROSITE" id="PS51186"/>
    </source>
</evidence>
<evidence type="ECO:0000256" key="8">
    <source>
        <dbReference type="RuleBase" id="RU000586"/>
    </source>
</evidence>
<evidence type="ECO:0000256" key="4">
    <source>
        <dbReference type="ARBA" id="ARBA00022679"/>
    </source>
</evidence>
<comment type="similarity">
    <text evidence="1 9">Belongs to the NMT family.</text>
</comment>
<gene>
    <name evidence="11" type="primary">Nmt1</name>
    <name evidence="11" type="ORF">SPIL2461_LOCUS8163</name>
</gene>
<keyword evidence="12" id="KW-1185">Reference proteome</keyword>
<dbReference type="OrthoDB" id="60315at2759"/>
<keyword evidence="4 8" id="KW-0808">Transferase</keyword>